<dbReference type="STRING" id="1802438.A2571_00110"/>
<dbReference type="InterPro" id="IPR002508">
    <property type="entry name" value="MurNAc-LAA_cat"/>
</dbReference>
<organism evidence="3 4">
    <name type="scientific">Candidatus Vogelbacteria bacterium RIFOXYD1_FULL_44_32</name>
    <dbReference type="NCBI Taxonomy" id="1802438"/>
    <lineage>
        <taxon>Bacteria</taxon>
        <taxon>Candidatus Vogeliibacteriota</taxon>
    </lineage>
</organism>
<proteinExistence type="predicted"/>
<dbReference type="GO" id="GO:0030288">
    <property type="term" value="C:outer membrane-bounded periplasmic space"/>
    <property type="evidence" value="ECO:0007669"/>
    <property type="project" value="TreeGrafter"/>
</dbReference>
<dbReference type="Pfam" id="PF01520">
    <property type="entry name" value="Amidase_3"/>
    <property type="match status" value="1"/>
</dbReference>
<comment type="caution">
    <text evidence="3">The sequence shown here is derived from an EMBL/GenBank/DDBJ whole genome shotgun (WGS) entry which is preliminary data.</text>
</comment>
<dbReference type="EMBL" id="MHTJ01000002">
    <property type="protein sequence ID" value="OHA58778.1"/>
    <property type="molecule type" value="Genomic_DNA"/>
</dbReference>
<dbReference type="SUPFAM" id="SSF53187">
    <property type="entry name" value="Zn-dependent exopeptidases"/>
    <property type="match status" value="1"/>
</dbReference>
<dbReference type="Proteomes" id="UP000177043">
    <property type="component" value="Unassembled WGS sequence"/>
</dbReference>
<dbReference type="PANTHER" id="PTHR30404">
    <property type="entry name" value="N-ACETYLMURAMOYL-L-ALANINE AMIDASE"/>
    <property type="match status" value="1"/>
</dbReference>
<dbReference type="InterPro" id="IPR050695">
    <property type="entry name" value="N-acetylmuramoyl_amidase_3"/>
</dbReference>
<gene>
    <name evidence="3" type="ORF">A2571_00110</name>
</gene>
<dbReference type="AlphaFoldDB" id="A0A1G2QE94"/>
<dbReference type="PANTHER" id="PTHR30404:SF0">
    <property type="entry name" value="N-ACETYLMURAMOYL-L-ALANINE AMIDASE AMIC"/>
    <property type="match status" value="1"/>
</dbReference>
<evidence type="ECO:0000313" key="3">
    <source>
        <dbReference type="EMBL" id="OHA58778.1"/>
    </source>
</evidence>
<dbReference type="GO" id="GO:0008745">
    <property type="term" value="F:N-acetylmuramoyl-L-alanine amidase activity"/>
    <property type="evidence" value="ECO:0007669"/>
    <property type="project" value="InterPro"/>
</dbReference>
<protein>
    <recommendedName>
        <fullName evidence="2">MurNAc-LAA domain-containing protein</fullName>
    </recommendedName>
</protein>
<keyword evidence="1" id="KW-0378">Hydrolase</keyword>
<sequence>MKKYISLVIVLLVVLILVIFFFPAHITAKILNQTASVFFIDSVTTKNLRQKYEDEKPIKILVVPGHDPSSYGTIDQGVRELDLNLELGRYLAERLERDERFEVTLAQTKDGFLPALAEYFEQEKNLIWQFRQKKAEIMNALVGEGKVTRESVVDHISASNDTALKLYGINHWANENKIDLVIHIHFNDYPGRRQDVVPKYTGYAIYLPEHQYSNSKASWDIGQDIADRLSTKFPSSNHPKETAVLIPDQELIAIGAFNTLDATSVLVEYGYIYEPSYAPATPADRSQNLKQLARLTASGVEDFFKD</sequence>
<evidence type="ECO:0000256" key="1">
    <source>
        <dbReference type="ARBA" id="ARBA00022801"/>
    </source>
</evidence>
<name>A0A1G2QE94_9BACT</name>
<dbReference type="Gene3D" id="3.40.630.40">
    <property type="entry name" value="Zn-dependent exopeptidases"/>
    <property type="match status" value="1"/>
</dbReference>
<reference evidence="3 4" key="1">
    <citation type="journal article" date="2016" name="Nat. Commun.">
        <title>Thousands of microbial genomes shed light on interconnected biogeochemical processes in an aquifer system.</title>
        <authorList>
            <person name="Anantharaman K."/>
            <person name="Brown C.T."/>
            <person name="Hug L.A."/>
            <person name="Sharon I."/>
            <person name="Castelle C.J."/>
            <person name="Probst A.J."/>
            <person name="Thomas B.C."/>
            <person name="Singh A."/>
            <person name="Wilkins M.J."/>
            <person name="Karaoz U."/>
            <person name="Brodie E.L."/>
            <person name="Williams K.H."/>
            <person name="Hubbard S.S."/>
            <person name="Banfield J.F."/>
        </authorList>
    </citation>
    <scope>NUCLEOTIDE SEQUENCE [LARGE SCALE GENOMIC DNA]</scope>
</reference>
<accession>A0A1G2QE94</accession>
<evidence type="ECO:0000259" key="2">
    <source>
        <dbReference type="Pfam" id="PF01520"/>
    </source>
</evidence>
<feature type="domain" description="MurNAc-LAA" evidence="2">
    <location>
        <begin position="60"/>
        <end position="300"/>
    </location>
</feature>
<evidence type="ECO:0000313" key="4">
    <source>
        <dbReference type="Proteomes" id="UP000177043"/>
    </source>
</evidence>
<dbReference type="GO" id="GO:0009253">
    <property type="term" value="P:peptidoglycan catabolic process"/>
    <property type="evidence" value="ECO:0007669"/>
    <property type="project" value="InterPro"/>
</dbReference>